<keyword evidence="3" id="KW-0479">Metal-binding</keyword>
<dbReference type="InterPro" id="IPR004613">
    <property type="entry name" value="RNase_J"/>
</dbReference>
<evidence type="ECO:0000256" key="4">
    <source>
        <dbReference type="ARBA" id="ARBA00022801"/>
    </source>
</evidence>
<sequence>MDIEVIAVGGYNEVGRNMTAVRYGKEIVIFDMGLRLDQVMIHEDADIENMHSLDLIEMKAIPDDTIMNTVEGSVKAIVCTHGHLDHIGAIPKLAHRYNAPIISTPYTTELIRQQIAGEQKFGVNNKLFALKSGQRYTISQSLTLEFVRSQHSIIDTIMAVLHTPRGAVVYANDFKLDRTPVIGEPPDFARLRQIGKEGVVALIVESVNVSDKGRCPSERIARDLVRDTITSYEDDKNAIFVSTFSSHIARVKTIAECAYEIGRKPVLLGRSMERYSSAAEQLKQVAFPDTLSMFGNRRTVDRTLRRIMKSGKDKFVPIVTGHQGEPGAILTRIVMGDTPYKLERGDKILFSAKVIPNPLNYGQRYLVEARAKMSGVRIFDELHVSGHAYREDHYELLHLLNPEHVIPSHGDINMTGEYAKFGEECGFTLENDMHILRNGKRLLIQ</sequence>
<dbReference type="SMART" id="SM00849">
    <property type="entry name" value="Lactamase_B"/>
    <property type="match status" value="1"/>
</dbReference>
<evidence type="ECO:0000256" key="2">
    <source>
        <dbReference type="ARBA" id="ARBA00022722"/>
    </source>
</evidence>
<dbReference type="SUPFAM" id="SSF56281">
    <property type="entry name" value="Metallo-hydrolase/oxidoreductase"/>
    <property type="match status" value="1"/>
</dbReference>
<evidence type="ECO:0000259" key="8">
    <source>
        <dbReference type="SMART" id="SM00849"/>
    </source>
</evidence>
<dbReference type="GO" id="GO:0046872">
    <property type="term" value="F:metal ion binding"/>
    <property type="evidence" value="ECO:0007669"/>
    <property type="project" value="UniProtKB-KW"/>
</dbReference>
<evidence type="ECO:0000313" key="9">
    <source>
        <dbReference type="EMBL" id="KUG19686.1"/>
    </source>
</evidence>
<dbReference type="PANTHER" id="PTHR43694:SF1">
    <property type="entry name" value="RIBONUCLEASE J"/>
    <property type="match status" value="1"/>
</dbReference>
<evidence type="ECO:0000256" key="5">
    <source>
        <dbReference type="ARBA" id="ARBA00022833"/>
    </source>
</evidence>
<keyword evidence="6" id="KW-0269">Exonuclease</keyword>
<dbReference type="GO" id="GO:0004534">
    <property type="term" value="F:5'-3' RNA exonuclease activity"/>
    <property type="evidence" value="ECO:0007669"/>
    <property type="project" value="InterPro"/>
</dbReference>
<dbReference type="InterPro" id="IPR055132">
    <property type="entry name" value="RNase_J_b_CASP"/>
</dbReference>
<dbReference type="InterPro" id="IPR036866">
    <property type="entry name" value="RibonucZ/Hydroxyglut_hydro"/>
</dbReference>
<name>A0A0W8FFJ4_9ZZZZ</name>
<evidence type="ECO:0000256" key="7">
    <source>
        <dbReference type="ARBA" id="ARBA00022884"/>
    </source>
</evidence>
<keyword evidence="5" id="KW-0862">Zinc</keyword>
<dbReference type="Gene3D" id="3.60.15.10">
    <property type="entry name" value="Ribonuclease Z/Hydroxyacylglutathione hydrolase-like"/>
    <property type="match status" value="1"/>
</dbReference>
<proteinExistence type="inferred from homology"/>
<reference evidence="9" key="1">
    <citation type="journal article" date="2015" name="Proc. Natl. Acad. Sci. U.S.A.">
        <title>Networks of energetic and metabolic interactions define dynamics in microbial communities.</title>
        <authorList>
            <person name="Embree M."/>
            <person name="Liu J.K."/>
            <person name="Al-Bassam M.M."/>
            <person name="Zengler K."/>
        </authorList>
    </citation>
    <scope>NUCLEOTIDE SEQUENCE</scope>
</reference>
<keyword evidence="7" id="KW-0694">RNA-binding</keyword>
<dbReference type="Pfam" id="PF22505">
    <property type="entry name" value="RNase_J_b_CASP"/>
    <property type="match status" value="1"/>
</dbReference>
<dbReference type="InterPro" id="IPR011108">
    <property type="entry name" value="RMMBL"/>
</dbReference>
<accession>A0A0W8FFJ4</accession>
<dbReference type="Pfam" id="PF00753">
    <property type="entry name" value="Lactamase_B"/>
    <property type="match status" value="1"/>
</dbReference>
<dbReference type="HAMAP" id="MF_01492">
    <property type="entry name" value="RNase_J_arch"/>
    <property type="match status" value="1"/>
</dbReference>
<dbReference type="PROSITE" id="PS01292">
    <property type="entry name" value="UPF0036"/>
    <property type="match status" value="1"/>
</dbReference>
<dbReference type="InterPro" id="IPR001587">
    <property type="entry name" value="RNase_J_CS"/>
</dbReference>
<evidence type="ECO:0000256" key="1">
    <source>
        <dbReference type="ARBA" id="ARBA00022490"/>
    </source>
</evidence>
<dbReference type="InterPro" id="IPR030879">
    <property type="entry name" value="RNase_J_arc"/>
</dbReference>
<dbReference type="InterPro" id="IPR001279">
    <property type="entry name" value="Metallo-B-lactamas"/>
</dbReference>
<dbReference type="EMBL" id="LNQE01001264">
    <property type="protein sequence ID" value="KUG19686.1"/>
    <property type="molecule type" value="Genomic_DNA"/>
</dbReference>
<organism evidence="9">
    <name type="scientific">hydrocarbon metagenome</name>
    <dbReference type="NCBI Taxonomy" id="938273"/>
    <lineage>
        <taxon>unclassified sequences</taxon>
        <taxon>metagenomes</taxon>
        <taxon>ecological metagenomes</taxon>
    </lineage>
</organism>
<evidence type="ECO:0000256" key="6">
    <source>
        <dbReference type="ARBA" id="ARBA00022839"/>
    </source>
</evidence>
<dbReference type="NCBIfam" id="TIGR00649">
    <property type="entry name" value="MG423"/>
    <property type="match status" value="1"/>
</dbReference>
<comment type="caution">
    <text evidence="9">The sequence shown here is derived from an EMBL/GenBank/DDBJ whole genome shotgun (WGS) entry which is preliminary data.</text>
</comment>
<gene>
    <name evidence="9" type="ORF">ASZ90_010561</name>
</gene>
<feature type="domain" description="Metallo-beta-lactamase" evidence="8">
    <location>
        <begin position="15"/>
        <end position="232"/>
    </location>
</feature>
<evidence type="ECO:0000256" key="3">
    <source>
        <dbReference type="ARBA" id="ARBA00022723"/>
    </source>
</evidence>
<dbReference type="InterPro" id="IPR042173">
    <property type="entry name" value="RNase_J_2"/>
</dbReference>
<keyword evidence="2" id="KW-0540">Nuclease</keyword>
<dbReference type="GO" id="GO:0003723">
    <property type="term" value="F:RNA binding"/>
    <property type="evidence" value="ECO:0007669"/>
    <property type="project" value="UniProtKB-KW"/>
</dbReference>
<dbReference type="Gene3D" id="3.40.50.10710">
    <property type="entry name" value="Metallo-hydrolase/oxidoreductase"/>
    <property type="match status" value="1"/>
</dbReference>
<dbReference type="PANTHER" id="PTHR43694">
    <property type="entry name" value="RIBONUCLEASE J"/>
    <property type="match status" value="1"/>
</dbReference>
<keyword evidence="1" id="KW-0963">Cytoplasm</keyword>
<dbReference type="CDD" id="cd07714">
    <property type="entry name" value="RNaseJ_MBL-fold"/>
    <property type="match status" value="1"/>
</dbReference>
<keyword evidence="4 9" id="KW-0378">Hydrolase</keyword>
<dbReference type="Pfam" id="PF07521">
    <property type="entry name" value="RMMBL"/>
    <property type="match status" value="1"/>
</dbReference>
<protein>
    <submittedName>
        <fullName evidence="9">Putative zn-dependent hydrolase in polyisoprenoid biosynthetic cluster</fullName>
    </submittedName>
</protein>
<dbReference type="AlphaFoldDB" id="A0A0W8FFJ4"/>